<protein>
    <submittedName>
        <fullName evidence="1">Uncharacterized protein</fullName>
    </submittedName>
</protein>
<dbReference type="AlphaFoldDB" id="A0A087TXU9"/>
<dbReference type="Proteomes" id="UP000054359">
    <property type="component" value="Unassembled WGS sequence"/>
</dbReference>
<name>A0A087TXU9_STEMI</name>
<accession>A0A087TXU9</accession>
<evidence type="ECO:0000313" key="2">
    <source>
        <dbReference type="Proteomes" id="UP000054359"/>
    </source>
</evidence>
<sequence length="34" mass="3954">MNAFHLLMKMTSVKKTLSHINHLFTLLVLKCLNL</sequence>
<keyword evidence="2" id="KW-1185">Reference proteome</keyword>
<reference evidence="1 2" key="1">
    <citation type="submission" date="2013-11" db="EMBL/GenBank/DDBJ databases">
        <title>Genome sequencing of Stegodyphus mimosarum.</title>
        <authorList>
            <person name="Bechsgaard J."/>
        </authorList>
    </citation>
    <scope>NUCLEOTIDE SEQUENCE [LARGE SCALE GENOMIC DNA]</scope>
</reference>
<proteinExistence type="predicted"/>
<evidence type="ECO:0000313" key="1">
    <source>
        <dbReference type="EMBL" id="KFM69938.1"/>
    </source>
</evidence>
<feature type="non-terminal residue" evidence="1">
    <location>
        <position position="34"/>
    </location>
</feature>
<gene>
    <name evidence="1" type="ORF">X975_06019</name>
</gene>
<organism evidence="1 2">
    <name type="scientific">Stegodyphus mimosarum</name>
    <name type="common">African social velvet spider</name>
    <dbReference type="NCBI Taxonomy" id="407821"/>
    <lineage>
        <taxon>Eukaryota</taxon>
        <taxon>Metazoa</taxon>
        <taxon>Ecdysozoa</taxon>
        <taxon>Arthropoda</taxon>
        <taxon>Chelicerata</taxon>
        <taxon>Arachnida</taxon>
        <taxon>Araneae</taxon>
        <taxon>Araneomorphae</taxon>
        <taxon>Entelegynae</taxon>
        <taxon>Eresoidea</taxon>
        <taxon>Eresidae</taxon>
        <taxon>Stegodyphus</taxon>
    </lineage>
</organism>
<dbReference type="EMBL" id="KK117248">
    <property type="protein sequence ID" value="KFM69938.1"/>
    <property type="molecule type" value="Genomic_DNA"/>
</dbReference>